<comment type="subcellular location">
    <subcellularLocation>
        <location evidence="1">Cell envelope</location>
    </subcellularLocation>
</comment>
<accession>A0ABU9CCP3</accession>
<proteinExistence type="predicted"/>
<feature type="transmembrane region" description="Helical" evidence="3">
    <location>
        <begin position="288"/>
        <end position="308"/>
    </location>
</feature>
<dbReference type="Proteomes" id="UP001365405">
    <property type="component" value="Unassembled WGS sequence"/>
</dbReference>
<sequence length="718" mass="78134">MSGLDDALPLPPLRPELQLVEAAPEPGGAARWRLDDPLRQRSFLLTEPDLRLLALWPLGRVGALRAAWRRTLPGGASADGEGQLDRQLDRQLAGLLEFLRQHHLLVPTPGSEVGELADQAQRQAHTGWRGWFGRWMGWRLPLCQPQGFLEATLPLVRGLWSAPALALWALATLAGLYLVSRQWDAFVGSFAQFAQPEGWLAYGVVLLALKLLHELGHAYAAVHHGAQVPSMGLTVALGVPMLYTDTSDAVRLPRRAPRVWIGAAGMLAESAVAGLATLAWALLADGPLRAACFVVATSSWATTLAVNLNPLGRFDGYYMLSDALGLANLQQRALDHAGWALGRLLLGPVLAPPEPATPLRRVLLVAYGSGVWLFRLSLGLAAAWLAYSLLFQAAGVLLAAATLWWLVLRPAGLQLAAWWRLRGAVVLGRWLGLGLVLGGLGWALQAPLDHSVRAAAVLAWQDEQLLQAPEVAVVEAVLARDGQPVRAGQPLLRLRSPELQRRIAEAENQRVLTLERLERIAGDARDRNDLLVLEQQRAEAHAAVAGLREREAQLVLRARADGRLADLPPLLQPGQWVRPDRTLGRVLLGQARDVQGYVDDAALARLRVGASAVFHAEDLTQPPLRLRLLAVEPAAAEQITPELLASVHGGSVPTVLDKRGRAVPQQARHRVRLEVLEALPDTRPRLLRGQVRIEAAPESLAAQSGRRLWQLLLRELQG</sequence>
<keyword evidence="5" id="KW-1185">Reference proteome</keyword>
<dbReference type="PANTHER" id="PTHR32347">
    <property type="entry name" value="EFFLUX SYSTEM COMPONENT YKNX-RELATED"/>
    <property type="match status" value="1"/>
</dbReference>
<name>A0ABU9CCP3_9BURK</name>
<evidence type="ECO:0000313" key="4">
    <source>
        <dbReference type="EMBL" id="MEK8049633.1"/>
    </source>
</evidence>
<evidence type="ECO:0000256" key="3">
    <source>
        <dbReference type="SAM" id="Phobius"/>
    </source>
</evidence>
<organism evidence="4 5">
    <name type="scientific">Pseudaquabacterium inlustre</name>
    <dbReference type="NCBI Taxonomy" id="2984192"/>
    <lineage>
        <taxon>Bacteria</taxon>
        <taxon>Pseudomonadati</taxon>
        <taxon>Pseudomonadota</taxon>
        <taxon>Betaproteobacteria</taxon>
        <taxon>Burkholderiales</taxon>
        <taxon>Sphaerotilaceae</taxon>
        <taxon>Pseudaquabacterium</taxon>
    </lineage>
</organism>
<feature type="transmembrane region" description="Helical" evidence="3">
    <location>
        <begin position="259"/>
        <end position="282"/>
    </location>
</feature>
<feature type="transmembrane region" description="Helical" evidence="3">
    <location>
        <begin position="362"/>
        <end position="383"/>
    </location>
</feature>
<feature type="transmembrane region" description="Helical" evidence="3">
    <location>
        <begin position="419"/>
        <end position="444"/>
    </location>
</feature>
<feature type="transmembrane region" description="Helical" evidence="3">
    <location>
        <begin position="389"/>
        <end position="407"/>
    </location>
</feature>
<dbReference type="InterPro" id="IPR050465">
    <property type="entry name" value="UPF0194_transport"/>
</dbReference>
<keyword evidence="2" id="KW-0175">Coiled coil</keyword>
<protein>
    <submittedName>
        <fullName evidence="4">HlyD family efflux transporter periplasmic adaptor subunit</fullName>
    </submittedName>
</protein>
<evidence type="ECO:0000313" key="5">
    <source>
        <dbReference type="Proteomes" id="UP001365405"/>
    </source>
</evidence>
<reference evidence="4 5" key="1">
    <citation type="submission" date="2024-04" db="EMBL/GenBank/DDBJ databases">
        <title>Novel species of the genus Ideonella isolated from streams.</title>
        <authorList>
            <person name="Lu H."/>
        </authorList>
    </citation>
    <scope>NUCLEOTIDE SEQUENCE [LARGE SCALE GENOMIC DNA]</scope>
    <source>
        <strain evidence="4 5">DXS22W</strain>
    </source>
</reference>
<dbReference type="EMBL" id="JBBUTH010000002">
    <property type="protein sequence ID" value="MEK8049633.1"/>
    <property type="molecule type" value="Genomic_DNA"/>
</dbReference>
<feature type="transmembrane region" description="Helical" evidence="3">
    <location>
        <begin position="159"/>
        <end position="179"/>
    </location>
</feature>
<keyword evidence="3" id="KW-0812">Transmembrane</keyword>
<dbReference type="PRINTS" id="PR01490">
    <property type="entry name" value="RTXTOXIND"/>
</dbReference>
<keyword evidence="3" id="KW-0472">Membrane</keyword>
<gene>
    <name evidence="4" type="ORF">AACH10_05225</name>
</gene>
<evidence type="ECO:0000256" key="1">
    <source>
        <dbReference type="ARBA" id="ARBA00004196"/>
    </source>
</evidence>
<evidence type="ECO:0000256" key="2">
    <source>
        <dbReference type="ARBA" id="ARBA00023054"/>
    </source>
</evidence>
<comment type="caution">
    <text evidence="4">The sequence shown here is derived from an EMBL/GenBank/DDBJ whole genome shotgun (WGS) entry which is preliminary data.</text>
</comment>
<dbReference type="RefSeq" id="WP_341409313.1">
    <property type="nucleotide sequence ID" value="NZ_JBBUTH010000002.1"/>
</dbReference>
<keyword evidence="3" id="KW-1133">Transmembrane helix</keyword>